<dbReference type="PANTHER" id="PTHR46211">
    <property type="entry name" value="GLYCEROPHOSPHORYL DIESTER PHOSPHODIESTERASE"/>
    <property type="match status" value="1"/>
</dbReference>
<dbReference type="InterPro" id="IPR017946">
    <property type="entry name" value="PLC-like_Pdiesterase_TIM-brl"/>
</dbReference>
<reference evidence="3 4" key="1">
    <citation type="submission" date="2016-11" db="EMBL/GenBank/DDBJ databases">
        <authorList>
            <person name="Jaros S."/>
            <person name="Januszkiewicz K."/>
            <person name="Wedrychowicz H."/>
        </authorList>
    </citation>
    <scope>NUCLEOTIDE SEQUENCE [LARGE SCALE GENOMIC DNA]</scope>
    <source>
        <strain evidence="3 4">DSM 9705</strain>
    </source>
</reference>
<accession>A0A1M5X540</accession>
<name>A0A1M5X540_9BACT</name>
<feature type="domain" description="GP-PDE" evidence="2">
    <location>
        <begin position="53"/>
        <end position="299"/>
    </location>
</feature>
<sequence length="299" mass="34563">MMSNMVRFFLTLSALFLALVMLVCQSPPSSTSLAEVLKHEIAAVKEEIPSYRLTIGAHRGASVSHRENTLPALQEAEADAGYAFVEFDVQYSGDQQIVLFHDRRLFRLFGKIDALDKTSYADLLHLTNGELVLYREAMNIVGKKINLEIKSQGHQQDDQRLADEVIADIRKRGRQKDVMISSISSELVRYLSERYPEIKTGQIFWLTWSTYLHFEALTEGLFDRFKATDADYLLLHVANLRNIEDLLKLKPPGKTIMFWDFDDRMYMVHKDLADRLWGTSILSEIWRRLCFNLANLLRR</sequence>
<dbReference type="PANTHER" id="PTHR46211:SF1">
    <property type="entry name" value="GLYCEROPHOSPHODIESTER PHOSPHODIESTERASE, CYTOPLASMIC"/>
    <property type="match status" value="1"/>
</dbReference>
<evidence type="ECO:0000313" key="4">
    <source>
        <dbReference type="Proteomes" id="UP000184139"/>
    </source>
</evidence>
<dbReference type="AlphaFoldDB" id="A0A1M5X540"/>
<dbReference type="STRING" id="1121409.SAMN02745124_02768"/>
<keyword evidence="4" id="KW-1185">Reference proteome</keyword>
<dbReference type="SUPFAM" id="SSF51695">
    <property type="entry name" value="PLC-like phosphodiesterases"/>
    <property type="match status" value="1"/>
</dbReference>
<dbReference type="PROSITE" id="PS51704">
    <property type="entry name" value="GP_PDE"/>
    <property type="match status" value="1"/>
</dbReference>
<organism evidence="3 4">
    <name type="scientific">Desulfofustis glycolicus DSM 9705</name>
    <dbReference type="NCBI Taxonomy" id="1121409"/>
    <lineage>
        <taxon>Bacteria</taxon>
        <taxon>Pseudomonadati</taxon>
        <taxon>Thermodesulfobacteriota</taxon>
        <taxon>Desulfobulbia</taxon>
        <taxon>Desulfobulbales</taxon>
        <taxon>Desulfocapsaceae</taxon>
        <taxon>Desulfofustis</taxon>
    </lineage>
</organism>
<evidence type="ECO:0000256" key="1">
    <source>
        <dbReference type="SAM" id="SignalP"/>
    </source>
</evidence>
<dbReference type="Pfam" id="PF03009">
    <property type="entry name" value="GDPD"/>
    <property type="match status" value="1"/>
</dbReference>
<dbReference type="GO" id="GO:0006629">
    <property type="term" value="P:lipid metabolic process"/>
    <property type="evidence" value="ECO:0007669"/>
    <property type="project" value="InterPro"/>
</dbReference>
<dbReference type="Proteomes" id="UP000184139">
    <property type="component" value="Unassembled WGS sequence"/>
</dbReference>
<dbReference type="InterPro" id="IPR030395">
    <property type="entry name" value="GP_PDE_dom"/>
</dbReference>
<feature type="signal peptide" evidence="1">
    <location>
        <begin position="1"/>
        <end position="34"/>
    </location>
</feature>
<dbReference type="Gene3D" id="3.20.20.190">
    <property type="entry name" value="Phosphatidylinositol (PI) phosphodiesterase"/>
    <property type="match status" value="1"/>
</dbReference>
<evidence type="ECO:0000259" key="2">
    <source>
        <dbReference type="PROSITE" id="PS51704"/>
    </source>
</evidence>
<evidence type="ECO:0000313" key="3">
    <source>
        <dbReference type="EMBL" id="SHH94980.1"/>
    </source>
</evidence>
<feature type="chain" id="PRO_5012816184" evidence="1">
    <location>
        <begin position="35"/>
        <end position="299"/>
    </location>
</feature>
<keyword evidence="1" id="KW-0732">Signal</keyword>
<dbReference type="EMBL" id="FQXS01000017">
    <property type="protein sequence ID" value="SHH94980.1"/>
    <property type="molecule type" value="Genomic_DNA"/>
</dbReference>
<proteinExistence type="predicted"/>
<protein>
    <submittedName>
        <fullName evidence="3">Glycerophosphoryl diester phosphodiesterase</fullName>
    </submittedName>
</protein>
<dbReference type="GO" id="GO:0008081">
    <property type="term" value="F:phosphoric diester hydrolase activity"/>
    <property type="evidence" value="ECO:0007669"/>
    <property type="project" value="InterPro"/>
</dbReference>
<gene>
    <name evidence="3" type="ORF">SAMN02745124_02768</name>
</gene>